<accession>A0ACC6TQ68</accession>
<keyword evidence="1" id="KW-0067">ATP-binding</keyword>
<protein>
    <submittedName>
        <fullName evidence="1">ATP-binding protein</fullName>
    </submittedName>
</protein>
<keyword evidence="1" id="KW-0547">Nucleotide-binding</keyword>
<sequence length="444" mass="50765">MICRIPKVTVTTWNSNDVILVGPTYRQFLQKVLEAVRNKDIASIIGQPGMGKTTILRKAYSSLSSLAFFLDLSSKGEIEEEFWSKVDKARLRALVVEKLRAQKGKFGYSFFKRLMGVKFEDWLEKVCEKYSDRDLRIYCMSYPKDFDGMIKLLLDLREVTELSLFIDEVRGSHLTKIHRLINAGLEIPVIMAIPTDAYSRVTDLAIRRRLDESRISLDNSLTEQDIKEIVDAYCPQLSEELFPIVLSLWKGRELNTVSSILQFVKSQVDKLSEECKEDVSCYKRKLLDSHSLKNPESDSKDLERMIREALSSMAGELGITYVHPRGKRIEAKGKYVTVGIFFLKDGLAYLGMVKLMNDDKEEDEEVKLLSSVERVEHEKKEYVVAKKFVITNSQRLNAFGNVKVEVTTMEAVRILQGDSLILEEKLKDLFSDLAEKKGEVQVAS</sequence>
<proteinExistence type="predicted"/>
<organism evidence="1 2">
    <name type="scientific">Candidatus Aramenus sulfurataquae</name>
    <dbReference type="NCBI Taxonomy" id="1326980"/>
    <lineage>
        <taxon>Archaea</taxon>
        <taxon>Thermoproteota</taxon>
        <taxon>Thermoprotei</taxon>
        <taxon>Sulfolobales</taxon>
        <taxon>Sulfolobaceae</taxon>
        <taxon>Candidatus Aramenus</taxon>
    </lineage>
</organism>
<evidence type="ECO:0000313" key="2">
    <source>
        <dbReference type="Proteomes" id="UP000053480"/>
    </source>
</evidence>
<name>A0ACC6TQ68_9CREN</name>
<evidence type="ECO:0000313" key="1">
    <source>
        <dbReference type="EMBL" id="MEW9491861.1"/>
    </source>
</evidence>
<reference evidence="1" key="1">
    <citation type="submission" date="2024-07" db="EMBL/GenBank/DDBJ databases">
        <title>Metagenome and Metagenome-Assembled Genomes of Archaea from a hot spring from the geothermal field of Los Azufres, Mexico.</title>
        <authorList>
            <person name="Marin-Paredes R."/>
            <person name="Martinez-Romero E."/>
            <person name="Servin-Garciduenas L.E."/>
        </authorList>
    </citation>
    <scope>NUCLEOTIDE SEQUENCE</scope>
    <source>
        <strain evidence="1">AZ1-454</strain>
    </source>
</reference>
<gene>
    <name evidence="1" type="ORF">TQ35_0006635</name>
</gene>
<comment type="caution">
    <text evidence="1">The sequence shown here is derived from an EMBL/GenBank/DDBJ whole genome shotgun (WGS) entry which is preliminary data.</text>
</comment>
<dbReference type="Proteomes" id="UP000053480">
    <property type="component" value="Unassembled WGS sequence"/>
</dbReference>
<dbReference type="EMBL" id="JZWS03000008">
    <property type="protein sequence ID" value="MEW9491861.1"/>
    <property type="molecule type" value="Genomic_DNA"/>
</dbReference>